<dbReference type="EMBL" id="HACG01024823">
    <property type="protein sequence ID" value="CEK71688.1"/>
    <property type="molecule type" value="Transcribed_RNA"/>
</dbReference>
<dbReference type="Gene3D" id="3.30.70.330">
    <property type="match status" value="2"/>
</dbReference>
<organism evidence="1">
    <name type="scientific">Arion vulgaris</name>
    <dbReference type="NCBI Taxonomy" id="1028688"/>
    <lineage>
        <taxon>Eukaryota</taxon>
        <taxon>Metazoa</taxon>
        <taxon>Spiralia</taxon>
        <taxon>Lophotrochozoa</taxon>
        <taxon>Mollusca</taxon>
        <taxon>Gastropoda</taxon>
        <taxon>Heterobranchia</taxon>
        <taxon>Euthyneura</taxon>
        <taxon>Panpulmonata</taxon>
        <taxon>Eupulmonata</taxon>
        <taxon>Stylommatophora</taxon>
        <taxon>Helicina</taxon>
        <taxon>Arionoidea</taxon>
        <taxon>Arionidae</taxon>
        <taxon>Arion</taxon>
    </lineage>
</organism>
<evidence type="ECO:0000313" key="1">
    <source>
        <dbReference type="EMBL" id="CEK71688.1"/>
    </source>
</evidence>
<dbReference type="GO" id="GO:0003676">
    <property type="term" value="F:nucleic acid binding"/>
    <property type="evidence" value="ECO:0007669"/>
    <property type="project" value="InterPro"/>
</dbReference>
<dbReference type="InterPro" id="IPR035979">
    <property type="entry name" value="RBD_domain_sf"/>
</dbReference>
<dbReference type="AlphaFoldDB" id="A0A0B6ZSY1"/>
<dbReference type="SUPFAM" id="SSF54928">
    <property type="entry name" value="RNA-binding domain, RBD"/>
    <property type="match status" value="1"/>
</dbReference>
<name>A0A0B6ZSY1_9EUPU</name>
<protein>
    <recommendedName>
        <fullName evidence="2">RRM domain-containing protein</fullName>
    </recommendedName>
</protein>
<sequence>ANMAAKIMQNSKAKFTKHRKLRLLNIPPSTENEIQEFLSSFKTRKIIINEALDSALVTLYNGNQVEEAIEKLNNKKFKDNTVTVKQGFSSQLICIAHLPLVYTDAQFKELCQIWTCGVLLHHAS</sequence>
<dbReference type="InterPro" id="IPR012677">
    <property type="entry name" value="Nucleotide-bd_a/b_plait_sf"/>
</dbReference>
<gene>
    <name evidence="1" type="primary">ORF79429</name>
</gene>
<feature type="non-terminal residue" evidence="1">
    <location>
        <position position="1"/>
    </location>
</feature>
<reference evidence="1" key="1">
    <citation type="submission" date="2014-12" db="EMBL/GenBank/DDBJ databases">
        <title>Insight into the proteome of Arion vulgaris.</title>
        <authorList>
            <person name="Aradska J."/>
            <person name="Bulat T."/>
            <person name="Smidak R."/>
            <person name="Sarate P."/>
            <person name="Gangsoo J."/>
            <person name="Sialana F."/>
            <person name="Bilban M."/>
            <person name="Lubec G."/>
        </authorList>
    </citation>
    <scope>NUCLEOTIDE SEQUENCE</scope>
    <source>
        <tissue evidence="1">Skin</tissue>
    </source>
</reference>
<evidence type="ECO:0008006" key="2">
    <source>
        <dbReference type="Google" id="ProtNLM"/>
    </source>
</evidence>
<proteinExistence type="predicted"/>
<accession>A0A0B6ZSY1</accession>